<evidence type="ECO:0000256" key="3">
    <source>
        <dbReference type="ARBA" id="ARBA00022729"/>
    </source>
</evidence>
<evidence type="ECO:0000256" key="6">
    <source>
        <dbReference type="ARBA" id="ARBA00023295"/>
    </source>
</evidence>
<evidence type="ECO:0000259" key="8">
    <source>
        <dbReference type="Pfam" id="PF23764"/>
    </source>
</evidence>
<keyword evidence="3" id="KW-0732">Signal</keyword>
<feature type="domain" description="GLAA-B beta-barrel" evidence="7">
    <location>
        <begin position="158"/>
        <end position="253"/>
    </location>
</feature>
<dbReference type="InterPro" id="IPR056441">
    <property type="entry name" value="Beta-barrel_GLAA-B_II"/>
</dbReference>
<comment type="catalytic activity">
    <reaction evidence="1">
        <text>Hydrolysis of terminal, non-reducing alpha-D-galactose residues in alpha-D-galactosides, including galactose oligosaccharides, galactomannans and galactolipids.</text>
        <dbReference type="EC" id="3.2.1.22"/>
    </reaction>
</comment>
<dbReference type="InterPro" id="IPR011050">
    <property type="entry name" value="Pectin_lyase_fold/virulence"/>
</dbReference>
<reference evidence="9 10" key="1">
    <citation type="submission" date="2017-04" db="EMBL/GenBank/DDBJ databases">
        <authorList>
            <person name="Afonso C.L."/>
            <person name="Miller P.J."/>
            <person name="Scott M.A."/>
            <person name="Spackman E."/>
            <person name="Goraichik I."/>
            <person name="Dimitrov K.M."/>
            <person name="Suarez D.L."/>
            <person name="Swayne D.E."/>
        </authorList>
    </citation>
    <scope>NUCLEOTIDE SEQUENCE [LARGE SCALE GENOMIC DNA]</scope>
    <source>
        <strain evidence="9 10">DSM 26133</strain>
    </source>
</reference>
<evidence type="ECO:0000313" key="10">
    <source>
        <dbReference type="Proteomes" id="UP000192472"/>
    </source>
</evidence>
<dbReference type="STRING" id="692418.SAMN04488029_1177"/>
<dbReference type="SUPFAM" id="SSF51126">
    <property type="entry name" value="Pectin lyase-like"/>
    <property type="match status" value="1"/>
</dbReference>
<evidence type="ECO:0000313" key="9">
    <source>
        <dbReference type="EMBL" id="SMD32822.1"/>
    </source>
</evidence>
<evidence type="ECO:0000256" key="2">
    <source>
        <dbReference type="ARBA" id="ARBA00001271"/>
    </source>
</evidence>
<dbReference type="InterPro" id="IPR057275">
    <property type="entry name" value="Beta-barrel_GLAA-B_I"/>
</dbReference>
<dbReference type="Pfam" id="PF23764">
    <property type="entry name" value="Beta-barrel_GLAA-B_II"/>
    <property type="match status" value="1"/>
</dbReference>
<keyword evidence="5" id="KW-0378">Hydrolase</keyword>
<organism evidence="9 10">
    <name type="scientific">Reichenbachiella faecimaris</name>
    <dbReference type="NCBI Taxonomy" id="692418"/>
    <lineage>
        <taxon>Bacteria</taxon>
        <taxon>Pseudomonadati</taxon>
        <taxon>Bacteroidota</taxon>
        <taxon>Cytophagia</taxon>
        <taxon>Cytophagales</taxon>
        <taxon>Reichenbachiellaceae</taxon>
        <taxon>Reichenbachiella</taxon>
    </lineage>
</organism>
<protein>
    <recommendedName>
        <fullName evidence="11">Right handed beta helix region</fullName>
    </recommendedName>
</protein>
<dbReference type="AlphaFoldDB" id="A0A1W2G8Q6"/>
<accession>A0A1W2G8Q6</accession>
<sequence>MDDSNLFLRLIDKHKTSNWKKNMFRLLKFNFLVVLFCIGCTSQQNDIIKLNPGLSDDFSVFLKDKLAAVKNGTVKLEFEKGTYHFYPENATEKYLAISNNDNGDKKIAFPFFDYSSIEVNGNGSDFIFHGGIVPFVLFGLGEAQLKNFNIYWDRPFTFEGEVMENDPINNTFTLKVSEENDYEIIGDQLYFKGYDWKLKLGENIVYEKMSKRPSYYTSKFEHAWYSNPLTAVEKSPGVVEFSNYKAQELPPVGFIWVDKGPHGQNRKYPGLSIQNSKNVHLENINVYASGAMALIAEKSADISLKKFNVTLPKGSTRMIGASADATHFVGCRGLIKIDSCLFENMLDDASNVHGTYMKVDEVVDSKTVKSSFGHFQQEGFTFASEGDTLRFVARTDLLSIREVTVKSVRMDSENDYKISLNEDISDLKLENTVLENLSYLASAKITNSIVRQNRARSLLISTPKPVEITNNYFSSMMAGIRICGDANYWFESGPVTNVLVKGNTFEDLGIGGHNPQAILQVDPIIGKDYRSNGFFHKNIVFTDNTIKTFDRLLVYGLSIDTLTITDNKIIQTSLFEAIYPDLSHFDIQNCTNVFISGNTYKGLGEAEISLKNCGEVKIDKQIGFNDVVMENSNKYFYQN</sequence>
<keyword evidence="6" id="KW-0326">Glycosidase</keyword>
<evidence type="ECO:0000256" key="4">
    <source>
        <dbReference type="ARBA" id="ARBA00022737"/>
    </source>
</evidence>
<name>A0A1W2G8Q6_REIFA</name>
<dbReference type="InterPro" id="IPR012334">
    <property type="entry name" value="Pectin_lyas_fold"/>
</dbReference>
<dbReference type="Pfam" id="PF23763">
    <property type="entry name" value="Beta-barrel_GLAA-B_I"/>
    <property type="match status" value="1"/>
</dbReference>
<gene>
    <name evidence="9" type="ORF">SAMN04488029_1177</name>
</gene>
<comment type="catalytic activity">
    <reaction evidence="2">
        <text>Hydrolysis of terminal, non-reducing branched (1-&gt;3)-alpha-D-galactosidic residues, producing free D-galactose.</text>
        <dbReference type="EC" id="3.2.1.n1"/>
    </reaction>
</comment>
<evidence type="ECO:0000256" key="5">
    <source>
        <dbReference type="ARBA" id="ARBA00022801"/>
    </source>
</evidence>
<evidence type="ECO:0000256" key="1">
    <source>
        <dbReference type="ARBA" id="ARBA00001255"/>
    </source>
</evidence>
<dbReference type="Proteomes" id="UP000192472">
    <property type="component" value="Unassembled WGS sequence"/>
</dbReference>
<dbReference type="GO" id="GO:0004557">
    <property type="term" value="F:alpha-galactosidase activity"/>
    <property type="evidence" value="ECO:0007669"/>
    <property type="project" value="UniProtKB-EC"/>
</dbReference>
<evidence type="ECO:0000259" key="7">
    <source>
        <dbReference type="Pfam" id="PF23763"/>
    </source>
</evidence>
<keyword evidence="10" id="KW-1185">Reference proteome</keyword>
<dbReference type="Gene3D" id="2.160.20.10">
    <property type="entry name" value="Single-stranded right-handed beta-helix, Pectin lyase-like"/>
    <property type="match status" value="2"/>
</dbReference>
<dbReference type="EMBL" id="FWYF01000001">
    <property type="protein sequence ID" value="SMD32822.1"/>
    <property type="molecule type" value="Genomic_DNA"/>
</dbReference>
<keyword evidence="4" id="KW-0677">Repeat</keyword>
<feature type="domain" description="GLAA-B beta-barrel" evidence="8">
    <location>
        <begin position="367"/>
        <end position="425"/>
    </location>
</feature>
<proteinExistence type="predicted"/>
<evidence type="ECO:0008006" key="11">
    <source>
        <dbReference type="Google" id="ProtNLM"/>
    </source>
</evidence>